<organism evidence="1">
    <name type="scientific">viral metagenome</name>
    <dbReference type="NCBI Taxonomy" id="1070528"/>
    <lineage>
        <taxon>unclassified sequences</taxon>
        <taxon>metagenomes</taxon>
        <taxon>organismal metagenomes</taxon>
    </lineage>
</organism>
<reference evidence="1" key="1">
    <citation type="journal article" date="2020" name="Nature">
        <title>Giant virus diversity and host interactions through global metagenomics.</title>
        <authorList>
            <person name="Schulz F."/>
            <person name="Roux S."/>
            <person name="Paez-Espino D."/>
            <person name="Jungbluth S."/>
            <person name="Walsh D.A."/>
            <person name="Denef V.J."/>
            <person name="McMahon K.D."/>
            <person name="Konstantinidis K.T."/>
            <person name="Eloe-Fadrosh E.A."/>
            <person name="Kyrpides N.C."/>
            <person name="Woyke T."/>
        </authorList>
    </citation>
    <scope>NUCLEOTIDE SEQUENCE</scope>
    <source>
        <strain evidence="1">GVMAG-M-3300023184-167</strain>
    </source>
</reference>
<name>A0A6C0HRQ7_9ZZZZ</name>
<protein>
    <submittedName>
        <fullName evidence="1">Uncharacterized protein</fullName>
    </submittedName>
</protein>
<proteinExistence type="predicted"/>
<dbReference type="AlphaFoldDB" id="A0A6C0HRQ7"/>
<dbReference type="EMBL" id="MN740008">
    <property type="protein sequence ID" value="QHT83398.1"/>
    <property type="molecule type" value="Genomic_DNA"/>
</dbReference>
<sequence length="96" mass="11516">MNVSDEKYRKMKSALVMSIREAIRVTHDFGLDEEQIVEFDIKESINMLLCLLSFPSEVAELIELQEYIFKRHCLMIDIHDQLTFVVKWNPKWKLRE</sequence>
<accession>A0A6C0HRQ7</accession>
<evidence type="ECO:0000313" key="1">
    <source>
        <dbReference type="EMBL" id="QHT83398.1"/>
    </source>
</evidence>